<sequence length="137" mass="14957">MPAGASEASAHTGGITKPPYDRPRPIVHLDVAFLPGGGSHYFVDVEWFKRVRARHYIATDPMVTSALMEAILVGKESWTEMCPFGEFTVASSYLFVLLPPFRVADPALVSCPDLPHGPANPILTFLVDRFHSIPAPV</sequence>
<gene>
    <name evidence="2" type="ORF">PXEA_LOCUS33266</name>
</gene>
<dbReference type="Proteomes" id="UP000784294">
    <property type="component" value="Unassembled WGS sequence"/>
</dbReference>
<protein>
    <submittedName>
        <fullName evidence="2">Uncharacterized protein</fullName>
    </submittedName>
</protein>
<proteinExistence type="predicted"/>
<evidence type="ECO:0000256" key="1">
    <source>
        <dbReference type="SAM" id="MobiDB-lite"/>
    </source>
</evidence>
<comment type="caution">
    <text evidence="2">The sequence shown here is derived from an EMBL/GenBank/DDBJ whole genome shotgun (WGS) entry which is preliminary data.</text>
</comment>
<evidence type="ECO:0000313" key="3">
    <source>
        <dbReference type="Proteomes" id="UP000784294"/>
    </source>
</evidence>
<dbReference type="AlphaFoldDB" id="A0A448XLV4"/>
<accession>A0A448XLV4</accession>
<name>A0A448XLV4_9PLAT</name>
<dbReference type="OrthoDB" id="5371837at2759"/>
<evidence type="ECO:0000313" key="2">
    <source>
        <dbReference type="EMBL" id="VEL39826.1"/>
    </source>
</evidence>
<feature type="region of interest" description="Disordered" evidence="1">
    <location>
        <begin position="1"/>
        <end position="21"/>
    </location>
</feature>
<organism evidence="2 3">
    <name type="scientific">Protopolystoma xenopodis</name>
    <dbReference type="NCBI Taxonomy" id="117903"/>
    <lineage>
        <taxon>Eukaryota</taxon>
        <taxon>Metazoa</taxon>
        <taxon>Spiralia</taxon>
        <taxon>Lophotrochozoa</taxon>
        <taxon>Platyhelminthes</taxon>
        <taxon>Monogenea</taxon>
        <taxon>Polyopisthocotylea</taxon>
        <taxon>Polystomatidea</taxon>
        <taxon>Polystomatidae</taxon>
        <taxon>Protopolystoma</taxon>
    </lineage>
</organism>
<dbReference type="EMBL" id="CAAALY010262676">
    <property type="protein sequence ID" value="VEL39826.1"/>
    <property type="molecule type" value="Genomic_DNA"/>
</dbReference>
<reference evidence="2" key="1">
    <citation type="submission" date="2018-11" db="EMBL/GenBank/DDBJ databases">
        <authorList>
            <consortium name="Pathogen Informatics"/>
        </authorList>
    </citation>
    <scope>NUCLEOTIDE SEQUENCE</scope>
</reference>
<keyword evidence="3" id="KW-1185">Reference proteome</keyword>